<dbReference type="GO" id="GO:0070403">
    <property type="term" value="F:NAD+ binding"/>
    <property type="evidence" value="ECO:0007669"/>
    <property type="project" value="InterPro"/>
</dbReference>
<dbReference type="AlphaFoldDB" id="A0A0F9G692"/>
<dbReference type="SUPFAM" id="SSF51735">
    <property type="entry name" value="NAD(P)-binding Rossmann-fold domains"/>
    <property type="match status" value="1"/>
</dbReference>
<dbReference type="EMBL" id="LAZR01027650">
    <property type="protein sequence ID" value="KKL65065.1"/>
    <property type="molecule type" value="Genomic_DNA"/>
</dbReference>
<dbReference type="PANTHER" id="PTHR21363">
    <property type="entry name" value="PREPHENATE DEHYDROGENASE"/>
    <property type="match status" value="1"/>
</dbReference>
<dbReference type="Gene3D" id="3.40.50.720">
    <property type="entry name" value="NAD(P)-binding Rossmann-like Domain"/>
    <property type="match status" value="1"/>
</dbReference>
<comment type="caution">
    <text evidence="3">The sequence shown here is derived from an EMBL/GenBank/DDBJ whole genome shotgun (WGS) entry which is preliminary data.</text>
</comment>
<dbReference type="PROSITE" id="PS51176">
    <property type="entry name" value="PDH_ADH"/>
    <property type="match status" value="1"/>
</dbReference>
<organism evidence="3">
    <name type="scientific">marine sediment metagenome</name>
    <dbReference type="NCBI Taxonomy" id="412755"/>
    <lineage>
        <taxon>unclassified sequences</taxon>
        <taxon>metagenomes</taxon>
        <taxon>ecological metagenomes</taxon>
    </lineage>
</organism>
<dbReference type="GO" id="GO:0006571">
    <property type="term" value="P:tyrosine biosynthetic process"/>
    <property type="evidence" value="ECO:0007669"/>
    <property type="project" value="InterPro"/>
</dbReference>
<dbReference type="InterPro" id="IPR046825">
    <property type="entry name" value="PDH_C"/>
</dbReference>
<feature type="domain" description="Prephenate/arogenate dehydrogenase" evidence="2">
    <location>
        <begin position="12"/>
        <end position="237"/>
    </location>
</feature>
<dbReference type="GO" id="GO:0004665">
    <property type="term" value="F:prephenate dehydrogenase (NADP+) activity"/>
    <property type="evidence" value="ECO:0007669"/>
    <property type="project" value="InterPro"/>
</dbReference>
<proteinExistence type="predicted"/>
<protein>
    <recommendedName>
        <fullName evidence="2">Prephenate/arogenate dehydrogenase domain-containing protein</fullName>
    </recommendedName>
</protein>
<dbReference type="SUPFAM" id="SSF48179">
    <property type="entry name" value="6-phosphogluconate dehydrogenase C-terminal domain-like"/>
    <property type="match status" value="1"/>
</dbReference>
<evidence type="ECO:0000313" key="3">
    <source>
        <dbReference type="EMBL" id="KKL65065.1"/>
    </source>
</evidence>
<feature type="non-terminal residue" evidence="3">
    <location>
        <position position="237"/>
    </location>
</feature>
<keyword evidence="1" id="KW-0560">Oxidoreductase</keyword>
<dbReference type="InterPro" id="IPR050812">
    <property type="entry name" value="Preph/Arog_dehydrog"/>
</dbReference>
<dbReference type="InterPro" id="IPR036291">
    <property type="entry name" value="NAD(P)-bd_dom_sf"/>
</dbReference>
<dbReference type="PANTHER" id="PTHR21363:SF0">
    <property type="entry name" value="PREPHENATE DEHYDROGENASE [NADP(+)]"/>
    <property type="match status" value="1"/>
</dbReference>
<name>A0A0F9G692_9ZZZZ</name>
<sequence>MYKEQKMIDEGTTVTVIGLGLIGGALCHTFKKKGLKVTGVSRSETIAKALEMKIINDGFEYSRIPEALSGSSFVFVCTPLLDIGERLGDIFQHVDKNTVISDVGSTKSVICSIAEKHIRKGVYFIGGHPMAGSEKRGIENSNPYLFYDAVYVLTPLPGTPKKVVKKLSSLIDLLGANVMILPSEVHDEIAANVSHLPQLLAVLLTNHLAGKNNDLFRNLAAGGFRDMTRIASSSYAM</sequence>
<dbReference type="Pfam" id="PF20463">
    <property type="entry name" value="PDH_C"/>
    <property type="match status" value="1"/>
</dbReference>
<dbReference type="GO" id="GO:0008977">
    <property type="term" value="F:prephenate dehydrogenase (NAD+) activity"/>
    <property type="evidence" value="ECO:0007669"/>
    <property type="project" value="InterPro"/>
</dbReference>
<evidence type="ECO:0000259" key="2">
    <source>
        <dbReference type="PROSITE" id="PS51176"/>
    </source>
</evidence>
<reference evidence="3" key="1">
    <citation type="journal article" date="2015" name="Nature">
        <title>Complex archaea that bridge the gap between prokaryotes and eukaryotes.</title>
        <authorList>
            <person name="Spang A."/>
            <person name="Saw J.H."/>
            <person name="Jorgensen S.L."/>
            <person name="Zaremba-Niedzwiedzka K."/>
            <person name="Martijn J."/>
            <person name="Lind A.E."/>
            <person name="van Eijk R."/>
            <person name="Schleper C."/>
            <person name="Guy L."/>
            <person name="Ettema T.J."/>
        </authorList>
    </citation>
    <scope>NUCLEOTIDE SEQUENCE</scope>
</reference>
<dbReference type="InterPro" id="IPR003099">
    <property type="entry name" value="Prephen_DH"/>
</dbReference>
<dbReference type="InterPro" id="IPR008927">
    <property type="entry name" value="6-PGluconate_DH-like_C_sf"/>
</dbReference>
<accession>A0A0F9G692</accession>
<dbReference type="InterPro" id="IPR046826">
    <property type="entry name" value="PDH_N"/>
</dbReference>
<dbReference type="Pfam" id="PF02153">
    <property type="entry name" value="PDH_N"/>
    <property type="match status" value="1"/>
</dbReference>
<evidence type="ECO:0000256" key="1">
    <source>
        <dbReference type="ARBA" id="ARBA00023002"/>
    </source>
</evidence>
<dbReference type="Gene3D" id="1.10.3660.10">
    <property type="entry name" value="6-phosphogluconate dehydrogenase C-terminal like domain"/>
    <property type="match status" value="1"/>
</dbReference>
<gene>
    <name evidence="3" type="ORF">LCGC14_2158700</name>
</gene>